<name>A0A7M7KMC9_VARDE</name>
<protein>
    <submittedName>
        <fullName evidence="1">Uncharacterized protein</fullName>
    </submittedName>
</protein>
<keyword evidence="2" id="KW-1185">Reference proteome</keyword>
<dbReference type="KEGG" id="vde:111253626"/>
<dbReference type="RefSeq" id="XP_022669052.1">
    <property type="nucleotide sequence ID" value="XM_022813317.1"/>
</dbReference>
<evidence type="ECO:0000313" key="2">
    <source>
        <dbReference type="Proteomes" id="UP000594260"/>
    </source>
</evidence>
<proteinExistence type="predicted"/>
<dbReference type="GeneID" id="111253626"/>
<dbReference type="Proteomes" id="UP000594260">
    <property type="component" value="Unplaced"/>
</dbReference>
<evidence type="ECO:0000313" key="1">
    <source>
        <dbReference type="EnsemblMetazoa" id="XP_022669052"/>
    </source>
</evidence>
<dbReference type="EnsemblMetazoa" id="XM_022813317">
    <property type="protein sequence ID" value="XP_022669052"/>
    <property type="gene ID" value="LOC111253626"/>
</dbReference>
<sequence>MQHDARSLMPQALMPLSLWSQSRLVGYHSGQFQGSRSSPVLFRMDAVHPIKGFLSQLPSYRRNTDAILDLMNTAYQEGGYTSDLNQHIPRILKLLNETSLTLNNFPNTQSCKLVL</sequence>
<reference evidence="1" key="1">
    <citation type="submission" date="2021-01" db="UniProtKB">
        <authorList>
            <consortium name="EnsemblMetazoa"/>
        </authorList>
    </citation>
    <scope>IDENTIFICATION</scope>
</reference>
<dbReference type="AlphaFoldDB" id="A0A7M7KMC9"/>
<organism evidence="1 2">
    <name type="scientific">Varroa destructor</name>
    <name type="common">Honeybee mite</name>
    <dbReference type="NCBI Taxonomy" id="109461"/>
    <lineage>
        <taxon>Eukaryota</taxon>
        <taxon>Metazoa</taxon>
        <taxon>Ecdysozoa</taxon>
        <taxon>Arthropoda</taxon>
        <taxon>Chelicerata</taxon>
        <taxon>Arachnida</taxon>
        <taxon>Acari</taxon>
        <taxon>Parasitiformes</taxon>
        <taxon>Mesostigmata</taxon>
        <taxon>Gamasina</taxon>
        <taxon>Dermanyssoidea</taxon>
        <taxon>Varroidae</taxon>
        <taxon>Varroa</taxon>
    </lineage>
</organism>
<accession>A0A7M7KMC9</accession>
<dbReference type="InParanoid" id="A0A7M7KMC9"/>